<reference evidence="1" key="1">
    <citation type="journal article" date="2011" name="Plant Physiol.">
        <title>Comprehensive sequence analysis of 24,783 barley full-length cDNAs derived from 12 clone libraries.</title>
        <authorList>
            <person name="Matsumoto T."/>
            <person name="Tanaka T."/>
            <person name="Sakai H."/>
            <person name="Amano N."/>
            <person name="Kanamori H."/>
            <person name="Kurita K."/>
            <person name="Kikuta A."/>
            <person name="Kamiya K."/>
            <person name="Yamamoto M."/>
            <person name="Ikawa H."/>
            <person name="Fujii N."/>
            <person name="Hori K."/>
            <person name="Itoh T."/>
            <person name="Sato K."/>
        </authorList>
    </citation>
    <scope>NUCLEOTIDE SEQUENCE</scope>
    <source>
        <tissue evidence="1">Shoot</tissue>
    </source>
</reference>
<accession>F2DCQ0</accession>
<dbReference type="EMBL" id="AK361667">
    <property type="protein sequence ID" value="BAJ92871.1"/>
    <property type="molecule type" value="mRNA"/>
</dbReference>
<dbReference type="AlphaFoldDB" id="F2DCQ0"/>
<evidence type="ECO:0000313" key="1">
    <source>
        <dbReference type="EMBL" id="BAJ92871.1"/>
    </source>
</evidence>
<name>F2DCQ0_HORVV</name>
<protein>
    <submittedName>
        <fullName evidence="1">Predicted protein</fullName>
    </submittedName>
</protein>
<sequence>MCGPPGRSIGRGTATDERFLSACLVRLVEWGGKEIEARGGGSEEEDEGVEPERAEIAGACRSCRLPLAWAVARSKRQLP</sequence>
<proteinExistence type="evidence at transcript level"/>
<organism evidence="1">
    <name type="scientific">Hordeum vulgare subsp. vulgare</name>
    <name type="common">Domesticated barley</name>
    <dbReference type="NCBI Taxonomy" id="112509"/>
    <lineage>
        <taxon>Eukaryota</taxon>
        <taxon>Viridiplantae</taxon>
        <taxon>Streptophyta</taxon>
        <taxon>Embryophyta</taxon>
        <taxon>Tracheophyta</taxon>
        <taxon>Spermatophyta</taxon>
        <taxon>Magnoliopsida</taxon>
        <taxon>Liliopsida</taxon>
        <taxon>Poales</taxon>
        <taxon>Poaceae</taxon>
        <taxon>BOP clade</taxon>
        <taxon>Pooideae</taxon>
        <taxon>Triticodae</taxon>
        <taxon>Triticeae</taxon>
        <taxon>Hordeinae</taxon>
        <taxon>Hordeum</taxon>
    </lineage>
</organism>